<proteinExistence type="predicted"/>
<dbReference type="AlphaFoldDB" id="A0A843X5A6"/>
<dbReference type="EMBL" id="NMUH01006070">
    <property type="protein sequence ID" value="MQM14381.1"/>
    <property type="molecule type" value="Genomic_DNA"/>
</dbReference>
<organism evidence="1 2">
    <name type="scientific">Colocasia esculenta</name>
    <name type="common">Wild taro</name>
    <name type="synonym">Arum esculentum</name>
    <dbReference type="NCBI Taxonomy" id="4460"/>
    <lineage>
        <taxon>Eukaryota</taxon>
        <taxon>Viridiplantae</taxon>
        <taxon>Streptophyta</taxon>
        <taxon>Embryophyta</taxon>
        <taxon>Tracheophyta</taxon>
        <taxon>Spermatophyta</taxon>
        <taxon>Magnoliopsida</taxon>
        <taxon>Liliopsida</taxon>
        <taxon>Araceae</taxon>
        <taxon>Aroideae</taxon>
        <taxon>Colocasieae</taxon>
        <taxon>Colocasia</taxon>
    </lineage>
</organism>
<evidence type="ECO:0000313" key="1">
    <source>
        <dbReference type="EMBL" id="MQM14381.1"/>
    </source>
</evidence>
<reference evidence="1" key="1">
    <citation type="submission" date="2017-07" db="EMBL/GenBank/DDBJ databases">
        <title>Taro Niue Genome Assembly and Annotation.</title>
        <authorList>
            <person name="Atibalentja N."/>
            <person name="Keating K."/>
            <person name="Fields C.J."/>
        </authorList>
    </citation>
    <scope>NUCLEOTIDE SEQUENCE</scope>
    <source>
        <strain evidence="1">Niue_2</strain>
        <tissue evidence="1">Leaf</tissue>
    </source>
</reference>
<name>A0A843X5A6_COLES</name>
<accession>A0A843X5A6</accession>
<protein>
    <submittedName>
        <fullName evidence="1">Uncharacterized protein</fullName>
    </submittedName>
</protein>
<dbReference type="Proteomes" id="UP000652761">
    <property type="component" value="Unassembled WGS sequence"/>
</dbReference>
<keyword evidence="2" id="KW-1185">Reference proteome</keyword>
<dbReference type="PROSITE" id="PS51257">
    <property type="entry name" value="PROKAR_LIPOPROTEIN"/>
    <property type="match status" value="1"/>
</dbReference>
<sequence>MCAEGRDSLSQEFVVGRSWWRFVASCVASSVSCERESSLYRELRVAFSQVLGFWPNDPLASTFVDANPKSATTSMDANPRRRPVMLTLRSQICCVFRSGNVAPCFGNRPPTCTGADISTSSEEIVRSDSKLE</sequence>
<comment type="caution">
    <text evidence="1">The sequence shown here is derived from an EMBL/GenBank/DDBJ whole genome shotgun (WGS) entry which is preliminary data.</text>
</comment>
<gene>
    <name evidence="1" type="ORF">Taro_047310</name>
</gene>
<evidence type="ECO:0000313" key="2">
    <source>
        <dbReference type="Proteomes" id="UP000652761"/>
    </source>
</evidence>